<dbReference type="Proteomes" id="UP000838878">
    <property type="component" value="Chromosome 7"/>
</dbReference>
<dbReference type="AlphaFoldDB" id="A0A8J9YJG9"/>
<feature type="non-terminal residue" evidence="1">
    <location>
        <position position="84"/>
    </location>
</feature>
<sequence>MGSICTEALPLFPLSEGALSSLRTSNVSGCFTAQETVPDEKLTFLYKNRVVTIESQLTHWIYIFCPYVIKQSKDFNTAVKCVPQ</sequence>
<keyword evidence="2" id="KW-1185">Reference proteome</keyword>
<organism evidence="1 2">
    <name type="scientific">Brenthis ino</name>
    <name type="common">lesser marbled fritillary</name>
    <dbReference type="NCBI Taxonomy" id="405034"/>
    <lineage>
        <taxon>Eukaryota</taxon>
        <taxon>Metazoa</taxon>
        <taxon>Ecdysozoa</taxon>
        <taxon>Arthropoda</taxon>
        <taxon>Hexapoda</taxon>
        <taxon>Insecta</taxon>
        <taxon>Pterygota</taxon>
        <taxon>Neoptera</taxon>
        <taxon>Endopterygota</taxon>
        <taxon>Lepidoptera</taxon>
        <taxon>Glossata</taxon>
        <taxon>Ditrysia</taxon>
        <taxon>Papilionoidea</taxon>
        <taxon>Nymphalidae</taxon>
        <taxon>Heliconiinae</taxon>
        <taxon>Argynnini</taxon>
        <taxon>Brenthis</taxon>
    </lineage>
</organism>
<dbReference type="EMBL" id="OV170227">
    <property type="protein sequence ID" value="CAH0728985.1"/>
    <property type="molecule type" value="Genomic_DNA"/>
</dbReference>
<protein>
    <submittedName>
        <fullName evidence="1">Uncharacterized protein</fullName>
    </submittedName>
</protein>
<evidence type="ECO:0000313" key="2">
    <source>
        <dbReference type="Proteomes" id="UP000838878"/>
    </source>
</evidence>
<name>A0A8J9YJG9_9NEOP</name>
<gene>
    <name evidence="1" type="ORF">BINO364_LOCUS14139</name>
</gene>
<accession>A0A8J9YJG9</accession>
<evidence type="ECO:0000313" key="1">
    <source>
        <dbReference type="EMBL" id="CAH0728985.1"/>
    </source>
</evidence>
<reference evidence="1" key="1">
    <citation type="submission" date="2021-12" db="EMBL/GenBank/DDBJ databases">
        <authorList>
            <person name="Martin H S."/>
        </authorList>
    </citation>
    <scope>NUCLEOTIDE SEQUENCE</scope>
</reference>
<proteinExistence type="predicted"/>